<evidence type="ECO:0000256" key="4">
    <source>
        <dbReference type="ARBA" id="ARBA00012702"/>
    </source>
</evidence>
<evidence type="ECO:0000256" key="13">
    <source>
        <dbReference type="ARBA" id="ARBA00043219"/>
    </source>
</evidence>
<keyword evidence="7" id="KW-0677">Repeat</keyword>
<accession>A0AAW1RH38</accession>
<evidence type="ECO:0000313" key="14">
    <source>
        <dbReference type="EMBL" id="KAK9833119.1"/>
    </source>
</evidence>
<dbReference type="PANTHER" id="PTHR11129:SF1">
    <property type="entry name" value="PROTEIN FARNESYLTRANSFERASE_GERANYLGERANYLTRANSFERASE TYPE-1 SUBUNIT ALPHA"/>
    <property type="match status" value="1"/>
</dbReference>
<proteinExistence type="inferred from homology"/>
<evidence type="ECO:0000256" key="8">
    <source>
        <dbReference type="ARBA" id="ARBA00022842"/>
    </source>
</evidence>
<dbReference type="InterPro" id="IPR002088">
    <property type="entry name" value="Prenyl_trans_a"/>
</dbReference>
<dbReference type="GO" id="GO:0005965">
    <property type="term" value="C:protein farnesyltransferase complex"/>
    <property type="evidence" value="ECO:0007669"/>
    <property type="project" value="TreeGrafter"/>
</dbReference>
<dbReference type="GO" id="GO:0004662">
    <property type="term" value="F:CAAX-protein geranylgeranyltransferase activity"/>
    <property type="evidence" value="ECO:0007669"/>
    <property type="project" value="UniProtKB-EC"/>
</dbReference>
<dbReference type="PROSITE" id="PS51147">
    <property type="entry name" value="PFTA"/>
    <property type="match status" value="3"/>
</dbReference>
<evidence type="ECO:0000256" key="11">
    <source>
        <dbReference type="ARBA" id="ARBA00042436"/>
    </source>
</evidence>
<dbReference type="SUPFAM" id="SSF48439">
    <property type="entry name" value="Protein prenylyltransferase"/>
    <property type="match status" value="1"/>
</dbReference>
<dbReference type="Pfam" id="PF01239">
    <property type="entry name" value="PPTA"/>
    <property type="match status" value="3"/>
</dbReference>
<dbReference type="EMBL" id="JALJOS010000011">
    <property type="protein sequence ID" value="KAK9833119.1"/>
    <property type="molecule type" value="Genomic_DNA"/>
</dbReference>
<evidence type="ECO:0000256" key="12">
    <source>
        <dbReference type="ARBA" id="ARBA00043086"/>
    </source>
</evidence>
<evidence type="ECO:0000256" key="5">
    <source>
        <dbReference type="ARBA" id="ARBA00022602"/>
    </source>
</evidence>
<evidence type="ECO:0000256" key="7">
    <source>
        <dbReference type="ARBA" id="ARBA00022737"/>
    </source>
</evidence>
<dbReference type="EC" id="2.5.1.58" evidence="4"/>
<name>A0AAW1RH38_9CHLO</name>
<comment type="caution">
    <text evidence="14">The sequence shown here is derived from an EMBL/GenBank/DDBJ whole genome shotgun (WGS) entry which is preliminary data.</text>
</comment>
<evidence type="ECO:0000256" key="6">
    <source>
        <dbReference type="ARBA" id="ARBA00022679"/>
    </source>
</evidence>
<sequence>MSSEVDECGSEDTIEEIACIVDRPEWSDVVPEASSESEVPVVAIDFEPEYRDIYGLLRAMIKADEKSQRALWISAEAIKLSSANYGAWDWHWRCWEACGHQPGPELRLMQEIAADNPKNYQLWNFRRRFALHRGPANAQEEMDFAADCLRVDAKNYHAWGHRHAMLQAFGLWRSELKLTSLLLEDDPFNNSAWSQRHVAFSMALSSKDADVTVAHEAAWTRDQILRAVRNQASWNYLRSLCACLAAESEPWSGPQFRAKLCNQVLAKDASCAPAWSLLVHLTFCASYIRDQSAKQHQSLLPAPVKNATAHLLR</sequence>
<gene>
    <name evidence="14" type="ORF">WJX74_007924</name>
</gene>
<dbReference type="EC" id="2.5.1.59" evidence="3"/>
<evidence type="ECO:0000256" key="2">
    <source>
        <dbReference type="ARBA" id="ARBA00006734"/>
    </source>
</evidence>
<reference evidence="14 15" key="1">
    <citation type="journal article" date="2024" name="Nat. Commun.">
        <title>Phylogenomics reveals the evolutionary origins of lichenization in chlorophyte algae.</title>
        <authorList>
            <person name="Puginier C."/>
            <person name="Libourel C."/>
            <person name="Otte J."/>
            <person name="Skaloud P."/>
            <person name="Haon M."/>
            <person name="Grisel S."/>
            <person name="Petersen M."/>
            <person name="Berrin J.G."/>
            <person name="Delaux P.M."/>
            <person name="Dal Grande F."/>
            <person name="Keller J."/>
        </authorList>
    </citation>
    <scope>NUCLEOTIDE SEQUENCE [LARGE SCALE GENOMIC DNA]</scope>
    <source>
        <strain evidence="14 15">SAG 2145</strain>
    </source>
</reference>
<dbReference type="PANTHER" id="PTHR11129">
    <property type="entry name" value="PROTEIN FARNESYLTRANSFERASE ALPHA SUBUNIT/RAB GERANYLGERANYL TRANSFERASE ALPHA SUBUNIT"/>
    <property type="match status" value="1"/>
</dbReference>
<keyword evidence="6" id="KW-0808">Transferase</keyword>
<dbReference type="GO" id="GO:0005953">
    <property type="term" value="C:CAAX-protein geranylgeranyltransferase complex"/>
    <property type="evidence" value="ECO:0007669"/>
    <property type="project" value="TreeGrafter"/>
</dbReference>
<evidence type="ECO:0000256" key="1">
    <source>
        <dbReference type="ARBA" id="ARBA00001946"/>
    </source>
</evidence>
<evidence type="ECO:0000256" key="3">
    <source>
        <dbReference type="ARBA" id="ARBA00012700"/>
    </source>
</evidence>
<dbReference type="Gene3D" id="1.25.40.120">
    <property type="entry name" value="Protein prenylyltransferase"/>
    <property type="match status" value="1"/>
</dbReference>
<dbReference type="GO" id="GO:0004660">
    <property type="term" value="F:protein farnesyltransferase activity"/>
    <property type="evidence" value="ECO:0007669"/>
    <property type="project" value="UniProtKB-EC"/>
</dbReference>
<keyword evidence="8" id="KW-0460">Magnesium</keyword>
<dbReference type="AlphaFoldDB" id="A0AAW1RH38"/>
<dbReference type="Proteomes" id="UP001438707">
    <property type="component" value="Unassembled WGS sequence"/>
</dbReference>
<evidence type="ECO:0000256" key="9">
    <source>
        <dbReference type="ARBA" id="ARBA00040965"/>
    </source>
</evidence>
<comment type="cofactor">
    <cofactor evidence="1">
        <name>Mg(2+)</name>
        <dbReference type="ChEBI" id="CHEBI:18420"/>
    </cofactor>
</comment>
<comment type="similarity">
    <text evidence="2">Belongs to the protein prenyltransferase subunit alpha family.</text>
</comment>
<protein>
    <recommendedName>
        <fullName evidence="9">Protein farnesyltransferase/geranylgeranyltransferase type-1 subunit alpha</fullName>
        <ecNumber evidence="4">2.5.1.58</ecNumber>
        <ecNumber evidence="3">2.5.1.59</ecNumber>
    </recommendedName>
    <alternativeName>
        <fullName evidence="12">CAAX farnesyltransferase subunit alpha</fullName>
    </alternativeName>
    <alternativeName>
        <fullName evidence="11">FTase-alpha</fullName>
    </alternativeName>
    <alternativeName>
        <fullName evidence="10">Ras proteins prenyltransferase subunit alpha</fullName>
    </alternativeName>
    <alternativeName>
        <fullName evidence="13">Type I protein geranyl-geranyltransferase subunit alpha</fullName>
    </alternativeName>
</protein>
<organism evidence="14 15">
    <name type="scientific">Apatococcus lobatus</name>
    <dbReference type="NCBI Taxonomy" id="904363"/>
    <lineage>
        <taxon>Eukaryota</taxon>
        <taxon>Viridiplantae</taxon>
        <taxon>Chlorophyta</taxon>
        <taxon>core chlorophytes</taxon>
        <taxon>Trebouxiophyceae</taxon>
        <taxon>Chlorellales</taxon>
        <taxon>Chlorellaceae</taxon>
        <taxon>Apatococcus</taxon>
    </lineage>
</organism>
<keyword evidence="5" id="KW-0637">Prenyltransferase</keyword>
<evidence type="ECO:0000313" key="15">
    <source>
        <dbReference type="Proteomes" id="UP001438707"/>
    </source>
</evidence>
<evidence type="ECO:0000256" key="10">
    <source>
        <dbReference type="ARBA" id="ARBA00041392"/>
    </source>
</evidence>
<keyword evidence="15" id="KW-1185">Reference proteome</keyword>